<dbReference type="PANTHER" id="PTHR12233">
    <property type="entry name" value="VACUOLAR PROTEIN SORTING 26 RELATED"/>
    <property type="match status" value="1"/>
</dbReference>
<evidence type="ECO:0000313" key="3">
    <source>
        <dbReference type="Proteomes" id="UP001165160"/>
    </source>
</evidence>
<feature type="compositionally biased region" description="Low complexity" evidence="1">
    <location>
        <begin position="23"/>
        <end position="35"/>
    </location>
</feature>
<dbReference type="EMBL" id="BRXX01000293">
    <property type="protein sequence ID" value="GMI03007.1"/>
    <property type="molecule type" value="Genomic_DNA"/>
</dbReference>
<sequence>MSESSIPPPPPTADPAPPPAPPQSSEISSGSPSEQTASHAPSSLGLLSNYMTFNFGGPGWISDIFEVSVNFDGCSNVLDLGSKYTIPWTSYKGYAPCYNSESIVTGTVTVKAPEPHKVLAGGISVRIDEYVCLLDPFVTNDINHVEGVLVEGDVWIEGEQTYKFEIDLSTLFASPLQSDYVGTLFAVKHAFVVEIARPWWTFNVIHYEPLSVYNVQELPTGNLGRRQMSEEEIEMAIETELRANELTGEDDEEDSVVRDRWLESYNREMNTPSNLLSVLDFPAKVCEFEYGHDWCETGGVISGALNVQEAQVGVKSMTLTLFKVESVDGEQVESVLKTMDLCPKSDTDESGVAEAFVPVFNGARIDFDTGRIHTQTTKDSDDESLWLAPTISKAPSGTSDNAEKHNFSCAYYLRLNLVSDLDVNYWDSNEVYFYRARMPEGVSAGQGDEGAGGLSV</sequence>
<comment type="caution">
    <text evidence="2">The sequence shown here is derived from an EMBL/GenBank/DDBJ whole genome shotgun (WGS) entry which is preliminary data.</text>
</comment>
<dbReference type="GO" id="GO:0006886">
    <property type="term" value="P:intracellular protein transport"/>
    <property type="evidence" value="ECO:0007669"/>
    <property type="project" value="InterPro"/>
</dbReference>
<organism evidence="2 3">
    <name type="scientific">Triparma verrucosa</name>
    <dbReference type="NCBI Taxonomy" id="1606542"/>
    <lineage>
        <taxon>Eukaryota</taxon>
        <taxon>Sar</taxon>
        <taxon>Stramenopiles</taxon>
        <taxon>Ochrophyta</taxon>
        <taxon>Bolidophyceae</taxon>
        <taxon>Parmales</taxon>
        <taxon>Triparmaceae</taxon>
        <taxon>Triparma</taxon>
    </lineage>
</organism>
<dbReference type="Proteomes" id="UP001165160">
    <property type="component" value="Unassembled WGS sequence"/>
</dbReference>
<evidence type="ECO:0000256" key="1">
    <source>
        <dbReference type="SAM" id="MobiDB-lite"/>
    </source>
</evidence>
<accession>A0A9W7CAJ6</accession>
<gene>
    <name evidence="2" type="ORF">TrVE_jg9730</name>
</gene>
<proteinExistence type="predicted"/>
<keyword evidence="3" id="KW-1185">Reference proteome</keyword>
<dbReference type="AlphaFoldDB" id="A0A9W7CAJ6"/>
<evidence type="ECO:0000313" key="2">
    <source>
        <dbReference type="EMBL" id="GMI03007.1"/>
    </source>
</evidence>
<dbReference type="InterPro" id="IPR028934">
    <property type="entry name" value="Vps26-related"/>
</dbReference>
<feature type="compositionally biased region" description="Pro residues" evidence="1">
    <location>
        <begin position="1"/>
        <end position="22"/>
    </location>
</feature>
<feature type="region of interest" description="Disordered" evidence="1">
    <location>
        <begin position="1"/>
        <end position="40"/>
    </location>
</feature>
<protein>
    <submittedName>
        <fullName evidence="2">Uncharacterized protein</fullName>
    </submittedName>
</protein>
<reference evidence="3" key="1">
    <citation type="journal article" date="2023" name="Commun. Biol.">
        <title>Genome analysis of Parmales, the sister group of diatoms, reveals the evolutionary specialization of diatoms from phago-mixotrophs to photoautotrophs.</title>
        <authorList>
            <person name="Ban H."/>
            <person name="Sato S."/>
            <person name="Yoshikawa S."/>
            <person name="Yamada K."/>
            <person name="Nakamura Y."/>
            <person name="Ichinomiya M."/>
            <person name="Sato N."/>
            <person name="Blanc-Mathieu R."/>
            <person name="Endo H."/>
            <person name="Kuwata A."/>
            <person name="Ogata H."/>
        </authorList>
    </citation>
    <scope>NUCLEOTIDE SEQUENCE [LARGE SCALE GENOMIC DNA]</scope>
    <source>
        <strain evidence="3">NIES 3699</strain>
    </source>
</reference>
<name>A0A9W7CAJ6_9STRA</name>